<dbReference type="AlphaFoldDB" id="A0A964WXF3"/>
<evidence type="ECO:0000313" key="1">
    <source>
        <dbReference type="EMBL" id="NAY91539.1"/>
    </source>
</evidence>
<dbReference type="EMBL" id="JAAABI010000002">
    <property type="protein sequence ID" value="NAY91539.1"/>
    <property type="molecule type" value="Genomic_DNA"/>
</dbReference>
<accession>A0A964WXF3</accession>
<dbReference type="InterPro" id="IPR025535">
    <property type="entry name" value="DUF4421"/>
</dbReference>
<keyword evidence="2" id="KW-1185">Reference proteome</keyword>
<proteinExistence type="predicted"/>
<reference evidence="1" key="1">
    <citation type="submission" date="2020-01" db="EMBL/GenBank/DDBJ databases">
        <title>Muricauda ochracea sp. nov., isolated from a tidal flat of Garorim bay in Korea.</title>
        <authorList>
            <person name="Kim D."/>
            <person name="Yoo Y."/>
            <person name="Kim J.-J."/>
        </authorList>
    </citation>
    <scope>NUCLEOTIDE SEQUENCE</scope>
    <source>
        <strain evidence="1">JGD-17</strain>
    </source>
</reference>
<name>A0A964WXF3_9FLAO</name>
<dbReference type="Proteomes" id="UP000667650">
    <property type="component" value="Unassembled WGS sequence"/>
</dbReference>
<comment type="caution">
    <text evidence="1">The sequence shown here is derived from an EMBL/GenBank/DDBJ whole genome shotgun (WGS) entry which is preliminary data.</text>
</comment>
<dbReference type="RefSeq" id="WP_166522955.1">
    <property type="nucleotide sequence ID" value="NZ_JAAABI010000002.1"/>
</dbReference>
<evidence type="ECO:0000313" key="2">
    <source>
        <dbReference type="Proteomes" id="UP000667650"/>
    </source>
</evidence>
<protein>
    <submittedName>
        <fullName evidence="1">DUF4421 domain-containing protein</fullName>
    </submittedName>
</protein>
<sequence length="314" mass="35591">MGLKIKLCIGFVLVSCSVWSQDEPYIRSFPEKLTVRLGMQNTSNSFTVFNEEDNSEVEFAPNNKTYLGVSFLFRSIELDFGYAPNFLSENQDNDGSRLFTLNFRMFLGQWMQTLDFYNQKGFFANIEGGAIYFPELKTLKIGGSTSRIFNKNFSFRAIGFQNEWQKKSAGSFIPRFTYYYTRFSFENPEALVNTEHTLNLAVGPGYYYNLVLAKHIILGAGGTLGAGMHISSSNGDTSANFLAQAIFRTVLGYNSENFFTGVNLNAQVLAYEDDETTAVADSLSFVEFYLGYRFNAPKKWVEKADKFNKKYGLD</sequence>
<dbReference type="Pfam" id="PF14391">
    <property type="entry name" value="DUF4421"/>
    <property type="match status" value="1"/>
</dbReference>
<organism evidence="1 2">
    <name type="scientific">Flagellimonas ochracea</name>
    <dbReference type="NCBI Taxonomy" id="2696472"/>
    <lineage>
        <taxon>Bacteria</taxon>
        <taxon>Pseudomonadati</taxon>
        <taxon>Bacteroidota</taxon>
        <taxon>Flavobacteriia</taxon>
        <taxon>Flavobacteriales</taxon>
        <taxon>Flavobacteriaceae</taxon>
        <taxon>Flagellimonas</taxon>
    </lineage>
</organism>
<gene>
    <name evidence="1" type="ORF">GTQ34_06385</name>
</gene>